<dbReference type="InterPro" id="IPR036390">
    <property type="entry name" value="WH_DNA-bd_sf"/>
</dbReference>
<evidence type="ECO:0000259" key="6">
    <source>
        <dbReference type="PROSITE" id="PS50931"/>
    </source>
</evidence>
<dbReference type="Pfam" id="PF03466">
    <property type="entry name" value="LysR_substrate"/>
    <property type="match status" value="1"/>
</dbReference>
<dbReference type="SUPFAM" id="SSF46785">
    <property type="entry name" value="Winged helix' DNA-binding domain"/>
    <property type="match status" value="1"/>
</dbReference>
<gene>
    <name evidence="7" type="primary">dmlR_35</name>
    <name evidence="7" type="ORF">SAMEA4384070_04232</name>
</gene>
<dbReference type="AlphaFoldDB" id="A0A240CB08"/>
<keyword evidence="5" id="KW-0804">Transcription</keyword>
<dbReference type="KEGG" id="sfj:SAMEA4384070_4232"/>
<dbReference type="GO" id="GO:0006351">
    <property type="term" value="P:DNA-templated transcription"/>
    <property type="evidence" value="ECO:0007669"/>
    <property type="project" value="TreeGrafter"/>
</dbReference>
<accession>A0A240CB08</accession>
<dbReference type="InterPro" id="IPR036388">
    <property type="entry name" value="WH-like_DNA-bd_sf"/>
</dbReference>
<evidence type="ECO:0000256" key="2">
    <source>
        <dbReference type="ARBA" id="ARBA00022491"/>
    </source>
</evidence>
<dbReference type="Gene3D" id="1.10.10.10">
    <property type="entry name" value="Winged helix-like DNA-binding domain superfamily/Winged helix DNA-binding domain"/>
    <property type="match status" value="1"/>
</dbReference>
<evidence type="ECO:0000256" key="1">
    <source>
        <dbReference type="ARBA" id="ARBA00009437"/>
    </source>
</evidence>
<organism evidence="7 8">
    <name type="scientific">Serratia ficaria</name>
    <dbReference type="NCBI Taxonomy" id="61651"/>
    <lineage>
        <taxon>Bacteria</taxon>
        <taxon>Pseudomonadati</taxon>
        <taxon>Pseudomonadota</taxon>
        <taxon>Gammaproteobacteria</taxon>
        <taxon>Enterobacterales</taxon>
        <taxon>Yersiniaceae</taxon>
        <taxon>Serratia</taxon>
    </lineage>
</organism>
<keyword evidence="4" id="KW-0238">DNA-binding</keyword>
<dbReference type="EMBL" id="LT906479">
    <property type="protein sequence ID" value="SNW05167.1"/>
    <property type="molecule type" value="Genomic_DNA"/>
</dbReference>
<evidence type="ECO:0000256" key="3">
    <source>
        <dbReference type="ARBA" id="ARBA00023015"/>
    </source>
</evidence>
<comment type="similarity">
    <text evidence="1">Belongs to the LysR transcriptional regulatory family.</text>
</comment>
<evidence type="ECO:0000313" key="8">
    <source>
        <dbReference type="Proteomes" id="UP000215134"/>
    </source>
</evidence>
<dbReference type="STRING" id="1411141.GCA_001590885_02375"/>
<keyword evidence="3" id="KW-0805">Transcription regulation</keyword>
<dbReference type="PROSITE" id="PS50931">
    <property type="entry name" value="HTH_LYSR"/>
    <property type="match status" value="1"/>
</dbReference>
<dbReference type="Proteomes" id="UP000215134">
    <property type="component" value="Chromosome 1"/>
</dbReference>
<keyword evidence="2" id="KW-0678">Repressor</keyword>
<dbReference type="InterPro" id="IPR058163">
    <property type="entry name" value="LysR-type_TF_proteobact-type"/>
</dbReference>
<keyword evidence="8" id="KW-1185">Reference proteome</keyword>
<proteinExistence type="inferred from homology"/>
<evidence type="ECO:0000256" key="4">
    <source>
        <dbReference type="ARBA" id="ARBA00023125"/>
    </source>
</evidence>
<feature type="domain" description="HTH lysR-type" evidence="6">
    <location>
        <begin position="3"/>
        <end position="60"/>
    </location>
</feature>
<dbReference type="InterPro" id="IPR000847">
    <property type="entry name" value="LysR_HTH_N"/>
</dbReference>
<name>A0A240CB08_SERFI</name>
<dbReference type="OrthoDB" id="9786526at2"/>
<dbReference type="InterPro" id="IPR005119">
    <property type="entry name" value="LysR_subst-bd"/>
</dbReference>
<dbReference type="PANTHER" id="PTHR30537">
    <property type="entry name" value="HTH-TYPE TRANSCRIPTIONAL REGULATOR"/>
    <property type="match status" value="1"/>
</dbReference>
<dbReference type="GO" id="GO:0003700">
    <property type="term" value="F:DNA-binding transcription factor activity"/>
    <property type="evidence" value="ECO:0007669"/>
    <property type="project" value="InterPro"/>
</dbReference>
<protein>
    <submittedName>
        <fullName evidence="7">D-malate degradation protein R</fullName>
    </submittedName>
</protein>
<dbReference type="RefSeq" id="WP_061797239.1">
    <property type="nucleotide sequence ID" value="NZ_CABITV010000005.1"/>
</dbReference>
<dbReference type="GeneID" id="75029354"/>
<dbReference type="FunFam" id="1.10.10.10:FF:000001">
    <property type="entry name" value="LysR family transcriptional regulator"/>
    <property type="match status" value="1"/>
</dbReference>
<sequence>MKITLEELLAFTSVVDSGSITSAAELLGQTTSGISRALSRLEKKLDTTLMRRTTRRLELTEEGQSFLNHAREIIRSVENAEEQMALRRLIPAGRLRVNAAAPFMEHVIVPLVAGFRQSFPQIELELNTDNLIIDLLEKRTDIAIRIGALRDSTIHARLLGSSRLRILASPGYLARHGTPHSVDELHQHSLLGFTQPESLNQWPLRTRQAQHFTIEPTLSASSGETLRQLALRDAGIVQLADFMTRDDRQNGRLVPLLERDTLDVRQPINAVYYRNTQLAARITCFLDYVSAHIDAQTL</sequence>
<dbReference type="GO" id="GO:0043565">
    <property type="term" value="F:sequence-specific DNA binding"/>
    <property type="evidence" value="ECO:0007669"/>
    <property type="project" value="TreeGrafter"/>
</dbReference>
<dbReference type="SUPFAM" id="SSF53850">
    <property type="entry name" value="Periplasmic binding protein-like II"/>
    <property type="match status" value="1"/>
</dbReference>
<dbReference type="Pfam" id="PF00126">
    <property type="entry name" value="HTH_1"/>
    <property type="match status" value="1"/>
</dbReference>
<dbReference type="PANTHER" id="PTHR30537:SF20">
    <property type="entry name" value="TRANSCRIPTIONAL REGULATORY PROTEIN"/>
    <property type="match status" value="1"/>
</dbReference>
<reference evidence="7 8" key="1">
    <citation type="submission" date="2017-06" db="EMBL/GenBank/DDBJ databases">
        <authorList>
            <consortium name="Pathogen Informatics"/>
        </authorList>
    </citation>
    <scope>NUCLEOTIDE SEQUENCE [LARGE SCALE GENOMIC DNA]</scope>
    <source>
        <strain evidence="7 8">NCTC12148</strain>
    </source>
</reference>
<dbReference type="Gene3D" id="3.40.190.10">
    <property type="entry name" value="Periplasmic binding protein-like II"/>
    <property type="match status" value="2"/>
</dbReference>
<evidence type="ECO:0000313" key="7">
    <source>
        <dbReference type="EMBL" id="SNW05167.1"/>
    </source>
</evidence>
<evidence type="ECO:0000256" key="5">
    <source>
        <dbReference type="ARBA" id="ARBA00023163"/>
    </source>
</evidence>